<dbReference type="EMBL" id="QPFP01000123">
    <property type="protein sequence ID" value="TEB21069.1"/>
    <property type="molecule type" value="Genomic_DNA"/>
</dbReference>
<feature type="compositionally biased region" description="Acidic residues" evidence="1">
    <location>
        <begin position="293"/>
        <end position="307"/>
    </location>
</feature>
<comment type="caution">
    <text evidence="2">The sequence shown here is derived from an EMBL/GenBank/DDBJ whole genome shotgun (WGS) entry which is preliminary data.</text>
</comment>
<evidence type="ECO:0000313" key="3">
    <source>
        <dbReference type="Proteomes" id="UP000298030"/>
    </source>
</evidence>
<name>A0A4Y7SIL8_COPMI</name>
<protein>
    <submittedName>
        <fullName evidence="2">Uncharacterized protein</fullName>
    </submittedName>
</protein>
<dbReference type="Proteomes" id="UP000298030">
    <property type="component" value="Unassembled WGS sequence"/>
</dbReference>
<feature type="compositionally biased region" description="Basic and acidic residues" evidence="1">
    <location>
        <begin position="59"/>
        <end position="99"/>
    </location>
</feature>
<proteinExistence type="predicted"/>
<sequence length="307" mass="34842">MPCDTSLRMNKIDAELEALDEKGRALLDMLNRSTVLQGQHGAQRKEIESQRSQLAKQKQIVEGEKTAARREAEQLEREKREKEKRKREQKEATEREQQKQKQGQRRGPGKRFSAGVASVWEITETWELVPESYSCPRCMDNDSNCYRLVTSFGGKARAGSASETPNPVRFFKKPSSCRACRRAKTKCQPPPNESPASLSTLASPSSAAPVETPVQQTRKRPIDQEEQDTAPVSEGAKRQRIEPKIRADDSTLNKLEILFTDLVKHQETILSIQRQILQTISSSRPPKVLESYEKEDETDELEYTDGE</sequence>
<gene>
    <name evidence="2" type="ORF">FA13DRAFT_1742421</name>
</gene>
<organism evidence="2 3">
    <name type="scientific">Coprinellus micaceus</name>
    <name type="common">Glistening ink-cap mushroom</name>
    <name type="synonym">Coprinus micaceus</name>
    <dbReference type="NCBI Taxonomy" id="71717"/>
    <lineage>
        <taxon>Eukaryota</taxon>
        <taxon>Fungi</taxon>
        <taxon>Dikarya</taxon>
        <taxon>Basidiomycota</taxon>
        <taxon>Agaricomycotina</taxon>
        <taxon>Agaricomycetes</taxon>
        <taxon>Agaricomycetidae</taxon>
        <taxon>Agaricales</taxon>
        <taxon>Agaricineae</taxon>
        <taxon>Psathyrellaceae</taxon>
        <taxon>Coprinellus</taxon>
    </lineage>
</organism>
<keyword evidence="3" id="KW-1185">Reference proteome</keyword>
<reference evidence="2 3" key="1">
    <citation type="journal article" date="2019" name="Nat. Ecol. Evol.">
        <title>Megaphylogeny resolves global patterns of mushroom evolution.</title>
        <authorList>
            <person name="Varga T."/>
            <person name="Krizsan K."/>
            <person name="Foldi C."/>
            <person name="Dima B."/>
            <person name="Sanchez-Garcia M."/>
            <person name="Sanchez-Ramirez S."/>
            <person name="Szollosi G.J."/>
            <person name="Szarkandi J.G."/>
            <person name="Papp V."/>
            <person name="Albert L."/>
            <person name="Andreopoulos W."/>
            <person name="Angelini C."/>
            <person name="Antonin V."/>
            <person name="Barry K.W."/>
            <person name="Bougher N.L."/>
            <person name="Buchanan P."/>
            <person name="Buyck B."/>
            <person name="Bense V."/>
            <person name="Catcheside P."/>
            <person name="Chovatia M."/>
            <person name="Cooper J."/>
            <person name="Damon W."/>
            <person name="Desjardin D."/>
            <person name="Finy P."/>
            <person name="Geml J."/>
            <person name="Haridas S."/>
            <person name="Hughes K."/>
            <person name="Justo A."/>
            <person name="Karasinski D."/>
            <person name="Kautmanova I."/>
            <person name="Kiss B."/>
            <person name="Kocsube S."/>
            <person name="Kotiranta H."/>
            <person name="LaButti K.M."/>
            <person name="Lechner B.E."/>
            <person name="Liimatainen K."/>
            <person name="Lipzen A."/>
            <person name="Lukacs Z."/>
            <person name="Mihaltcheva S."/>
            <person name="Morgado L.N."/>
            <person name="Niskanen T."/>
            <person name="Noordeloos M.E."/>
            <person name="Ohm R.A."/>
            <person name="Ortiz-Santana B."/>
            <person name="Ovrebo C."/>
            <person name="Racz N."/>
            <person name="Riley R."/>
            <person name="Savchenko A."/>
            <person name="Shiryaev A."/>
            <person name="Soop K."/>
            <person name="Spirin V."/>
            <person name="Szebenyi C."/>
            <person name="Tomsovsky M."/>
            <person name="Tulloss R.E."/>
            <person name="Uehling J."/>
            <person name="Grigoriev I.V."/>
            <person name="Vagvolgyi C."/>
            <person name="Papp T."/>
            <person name="Martin F.M."/>
            <person name="Miettinen O."/>
            <person name="Hibbett D.S."/>
            <person name="Nagy L.G."/>
        </authorList>
    </citation>
    <scope>NUCLEOTIDE SEQUENCE [LARGE SCALE GENOMIC DNA]</scope>
    <source>
        <strain evidence="2 3">FP101781</strain>
    </source>
</reference>
<accession>A0A4Y7SIL8</accession>
<feature type="compositionally biased region" description="Basic and acidic residues" evidence="1">
    <location>
        <begin position="235"/>
        <end position="245"/>
    </location>
</feature>
<feature type="region of interest" description="Disordered" evidence="1">
    <location>
        <begin position="182"/>
        <end position="245"/>
    </location>
</feature>
<evidence type="ECO:0000256" key="1">
    <source>
        <dbReference type="SAM" id="MobiDB-lite"/>
    </source>
</evidence>
<feature type="compositionally biased region" description="Low complexity" evidence="1">
    <location>
        <begin position="194"/>
        <end position="209"/>
    </location>
</feature>
<evidence type="ECO:0000313" key="2">
    <source>
        <dbReference type="EMBL" id="TEB21069.1"/>
    </source>
</evidence>
<feature type="region of interest" description="Disordered" evidence="1">
    <location>
        <begin position="282"/>
        <end position="307"/>
    </location>
</feature>
<dbReference type="AlphaFoldDB" id="A0A4Y7SIL8"/>
<feature type="region of interest" description="Disordered" evidence="1">
    <location>
        <begin position="36"/>
        <end position="113"/>
    </location>
</feature>